<accession>A0A5K3FZC8</accession>
<protein>
    <submittedName>
        <fullName evidence="1">DDE_Tnp_1_7 domain-containing protein</fullName>
    </submittedName>
</protein>
<dbReference type="AlphaFoldDB" id="A0A5K3FZC8"/>
<proteinExistence type="predicted"/>
<dbReference type="WBParaSite" id="MCU_012091-RA">
    <property type="protein sequence ID" value="MCU_012091-RA"/>
    <property type="gene ID" value="MCU_012091"/>
</dbReference>
<sequence>MKMNAFRFNPARLLKAFASNRRSWTFVGPITARWLDLLLKFAKIFVRLSIESPRTNACMPEIFAL</sequence>
<reference evidence="1" key="1">
    <citation type="submission" date="2019-11" db="UniProtKB">
        <authorList>
            <consortium name="WormBaseParasite"/>
        </authorList>
    </citation>
    <scope>IDENTIFICATION</scope>
</reference>
<name>A0A5K3FZC8_MESCO</name>
<evidence type="ECO:0000313" key="1">
    <source>
        <dbReference type="WBParaSite" id="MCU_012091-RA"/>
    </source>
</evidence>
<organism evidence="1">
    <name type="scientific">Mesocestoides corti</name>
    <name type="common">Flatworm</name>
    <dbReference type="NCBI Taxonomy" id="53468"/>
    <lineage>
        <taxon>Eukaryota</taxon>
        <taxon>Metazoa</taxon>
        <taxon>Spiralia</taxon>
        <taxon>Lophotrochozoa</taxon>
        <taxon>Platyhelminthes</taxon>
        <taxon>Cestoda</taxon>
        <taxon>Eucestoda</taxon>
        <taxon>Cyclophyllidea</taxon>
        <taxon>Mesocestoididae</taxon>
        <taxon>Mesocestoides</taxon>
    </lineage>
</organism>